<keyword evidence="6" id="KW-0084">Basement membrane</keyword>
<evidence type="ECO:0000256" key="3">
    <source>
        <dbReference type="ARBA" id="ARBA00022530"/>
    </source>
</evidence>
<feature type="non-terminal residue" evidence="15">
    <location>
        <position position="1"/>
    </location>
</feature>
<feature type="coiled-coil region" evidence="11">
    <location>
        <begin position="1084"/>
        <end position="1118"/>
    </location>
</feature>
<dbReference type="Proteomes" id="UP000886611">
    <property type="component" value="Unassembled WGS sequence"/>
</dbReference>
<dbReference type="Gene3D" id="2.10.25.10">
    <property type="entry name" value="Laminin"/>
    <property type="match status" value="4"/>
</dbReference>
<feature type="domain" description="Laminin IV type A" evidence="14">
    <location>
        <begin position="169"/>
        <end position="337"/>
    </location>
</feature>
<feature type="domain" description="Laminin EGF-like" evidence="13">
    <location>
        <begin position="78"/>
        <end position="123"/>
    </location>
</feature>
<dbReference type="RefSeq" id="XP_039591420.1">
    <property type="nucleotide sequence ID" value="XM_039735486.1"/>
</dbReference>
<keyword evidence="9 10" id="KW-0424">Laminin EGF-like domain</keyword>
<feature type="coiled-coil region" evidence="11">
    <location>
        <begin position="865"/>
        <end position="896"/>
    </location>
</feature>
<evidence type="ECO:0000256" key="2">
    <source>
        <dbReference type="ARBA" id="ARBA00022525"/>
    </source>
</evidence>
<evidence type="ECO:0000256" key="5">
    <source>
        <dbReference type="ARBA" id="ARBA00022737"/>
    </source>
</evidence>
<dbReference type="GO" id="GO:0009888">
    <property type="term" value="P:tissue development"/>
    <property type="evidence" value="ECO:0007669"/>
    <property type="project" value="TreeGrafter"/>
</dbReference>
<comment type="caution">
    <text evidence="10">Lacks conserved residue(s) required for the propagation of feature annotation.</text>
</comment>
<dbReference type="SMART" id="SM00181">
    <property type="entry name" value="EGF"/>
    <property type="match status" value="3"/>
</dbReference>
<keyword evidence="8" id="KW-0325">Glycoprotein</keyword>
<dbReference type="AlphaFoldDB" id="A0A8X7X6H3"/>
<dbReference type="PROSITE" id="PS01248">
    <property type="entry name" value="EGF_LAM_1"/>
    <property type="match status" value="1"/>
</dbReference>
<feature type="coiled-coil region" evidence="11">
    <location>
        <begin position="598"/>
        <end position="625"/>
    </location>
</feature>
<feature type="disulfide bond" evidence="10">
    <location>
        <begin position="98"/>
        <end position="107"/>
    </location>
</feature>
<feature type="chain" id="PRO_5036480121" evidence="12">
    <location>
        <begin position="22"/>
        <end position="1135"/>
    </location>
</feature>
<keyword evidence="2" id="KW-0964">Secreted</keyword>
<evidence type="ECO:0000256" key="12">
    <source>
        <dbReference type="SAM" id="SignalP"/>
    </source>
</evidence>
<evidence type="ECO:0000256" key="4">
    <source>
        <dbReference type="ARBA" id="ARBA00022729"/>
    </source>
</evidence>
<feature type="non-terminal residue" evidence="15">
    <location>
        <position position="1135"/>
    </location>
</feature>
<name>A0A8X7X6H3_POLSE</name>
<dbReference type="OrthoDB" id="430826at2759"/>
<dbReference type="GO" id="GO:0009887">
    <property type="term" value="P:animal organ morphogenesis"/>
    <property type="evidence" value="ECO:0007669"/>
    <property type="project" value="TreeGrafter"/>
</dbReference>
<evidence type="ECO:0000256" key="7">
    <source>
        <dbReference type="ARBA" id="ARBA00023157"/>
    </source>
</evidence>
<evidence type="ECO:0000259" key="14">
    <source>
        <dbReference type="PROSITE" id="PS51115"/>
    </source>
</evidence>
<dbReference type="InterPro" id="IPR000034">
    <property type="entry name" value="Laminin_IV"/>
</dbReference>
<dbReference type="InterPro" id="IPR000742">
    <property type="entry name" value="EGF"/>
</dbReference>
<evidence type="ECO:0000313" key="15">
    <source>
        <dbReference type="EMBL" id="KAG2461824.1"/>
    </source>
</evidence>
<proteinExistence type="predicted"/>
<sequence>MWTLWAVCLGILVLVSPLVNGTYREQSVCNCNGKSNICTVDSRGFLCLNCMDNTEGRSCENCKMGYFRQKPTGRCTPCSCSNLGSLTAQCDSNGRCSCKPGVTGDKCDRCSTGVTLTRDGCHRRCRLKANNQIMSESKNCLPCFCYGHSSDCTETDGYSVYPITSTFDHDADGWRASFRNGSQVQFQWSPKHRDLFVTSKDNNLVYLHAPAKFLGNQVMSYGQNLTFSFRVDRGGHIPSLNDVILEGAGLKVSLPLTDHSTPLPCGQTRIYTFRLDEVPSSRWSPQLTSLEFQKLLEDLTAIKIRGTYGQNSLAYLDNVSLISARRGAGVPATWVEKCSCPVGYQGQFCQNCAPGYKRQTRGSGAFAPCVPCNCPGGTCDPDTGDCYSRDESPSVLTQCPAGFYNNPLNPSSCLKCPCGIGASCSVTLGTQTVVCDHCPVGVTGPQCEMCEDGYFGDPMGKNGPVRQCQRCQCNNNIDINALGNCNRLTGECLKCLYNTAGFFCERCREGFYKSSMVLGSAQRCTSCGCNLFGSQSLQCNSNGQCQCKTGFGGLKCEQAVCPTCYDQVKYRMEHYLGKLKTMESLIENLDGRRNPVNEAEMEKAIRKAETTIAELQQDAQMVSDSDQQLLTRLTGVKTTHLNQSGSLNDISQKVDLTKTLAREYQDLVEKIQALISQNRKSLLQMKSDLGTVELPSMDAASGTNGLTDLEHEATSLADKHRGDAEEIELIAKAGSATMDEAYEMMRAVISGENKVTRMVHNLKNKYKKDLDIVKNMELEADKLNAEANNAIQQSTDTLQFVTRPGIMNLGNIENDLKKLNRDAQNLQNTVNGKLSKYDQISRGLKLAEDGASDLMSKGLADRELADKLQARAYNAKAEAEKALNEGHVNLRNLEDVLGKLEGFNEMMITKKAEADDSLNKIPSIKWMIQKANQNNQLAADVLSVAEGNVNSAINAARNARNLIDMQSFAHSANLDGLLTNAHNLNANMDGLKQDMQTLERNLYTEEQKAKEDNLTASLALGDAERAFINAQMVKTPVTSTLTVINDLLYQLDQPGQIDERRLTKMEESVNQMRGLVNNQLRPKLENLKDTQSRQRARIASLNQDISNILKDIENLEEIKNTIPIRCLNAAAIERP</sequence>
<evidence type="ECO:0000256" key="10">
    <source>
        <dbReference type="PROSITE-ProRule" id="PRU00460"/>
    </source>
</evidence>
<dbReference type="CDD" id="cd00055">
    <property type="entry name" value="EGF_Lam"/>
    <property type="match status" value="5"/>
</dbReference>
<dbReference type="Pfam" id="PF00053">
    <property type="entry name" value="EGF_laminin"/>
    <property type="match status" value="5"/>
</dbReference>
<gene>
    <name evidence="15" type="primary">Lamc2</name>
    <name evidence="15" type="ORF">GTO96_0008597</name>
</gene>
<evidence type="ECO:0000256" key="11">
    <source>
        <dbReference type="SAM" id="Coils"/>
    </source>
</evidence>
<accession>A0A8X7X6H3</accession>
<dbReference type="InterPro" id="IPR056863">
    <property type="entry name" value="LMN_ATRN_NET-like_EGF"/>
</dbReference>
<feature type="signal peptide" evidence="12">
    <location>
        <begin position="1"/>
        <end position="21"/>
    </location>
</feature>
<keyword evidence="3" id="KW-0272">Extracellular matrix</keyword>
<evidence type="ECO:0000256" key="9">
    <source>
        <dbReference type="ARBA" id="ARBA00023292"/>
    </source>
</evidence>
<dbReference type="PANTHER" id="PTHR10574:SF270">
    <property type="entry name" value="LAMININ SUBUNIT GAMMA-1"/>
    <property type="match status" value="1"/>
</dbReference>
<dbReference type="PROSITE" id="PS50027">
    <property type="entry name" value="EGF_LAM_2"/>
    <property type="match status" value="1"/>
</dbReference>
<evidence type="ECO:0000259" key="13">
    <source>
        <dbReference type="PROSITE" id="PS50027"/>
    </source>
</evidence>
<dbReference type="GO" id="GO:0005604">
    <property type="term" value="C:basement membrane"/>
    <property type="evidence" value="ECO:0007669"/>
    <property type="project" value="UniProtKB-SubCell"/>
</dbReference>
<evidence type="ECO:0000256" key="6">
    <source>
        <dbReference type="ARBA" id="ARBA00022869"/>
    </source>
</evidence>
<dbReference type="InterPro" id="IPR050440">
    <property type="entry name" value="Laminin/Netrin_ECM"/>
</dbReference>
<feature type="coiled-coil region" evidence="11">
    <location>
        <begin position="974"/>
        <end position="1008"/>
    </location>
</feature>
<keyword evidence="7 10" id="KW-1015">Disulfide bond</keyword>
<keyword evidence="4 12" id="KW-0732">Signal</keyword>
<evidence type="ECO:0000256" key="8">
    <source>
        <dbReference type="ARBA" id="ARBA00023180"/>
    </source>
</evidence>
<dbReference type="SMART" id="SM00281">
    <property type="entry name" value="LamB"/>
    <property type="match status" value="1"/>
</dbReference>
<keyword evidence="11" id="KW-0175">Coiled coil</keyword>
<protein>
    <submittedName>
        <fullName evidence="15">LAMC2 protein</fullName>
    </submittedName>
</protein>
<dbReference type="PANTHER" id="PTHR10574">
    <property type="entry name" value="NETRIN/LAMININ-RELATED"/>
    <property type="match status" value="1"/>
</dbReference>
<comment type="subcellular location">
    <subcellularLocation>
        <location evidence="1">Secreted</location>
        <location evidence="1">Extracellular space</location>
        <location evidence="1">Extracellular matrix</location>
        <location evidence="1">Basement membrane</location>
    </subcellularLocation>
</comment>
<reference evidence="15 16" key="1">
    <citation type="journal article" date="2021" name="Cell">
        <title>Tracing the genetic footprints of vertebrate landing in non-teleost ray-finned fishes.</title>
        <authorList>
            <person name="Bi X."/>
            <person name="Wang K."/>
            <person name="Yang L."/>
            <person name="Pan H."/>
            <person name="Jiang H."/>
            <person name="Wei Q."/>
            <person name="Fang M."/>
            <person name="Yu H."/>
            <person name="Zhu C."/>
            <person name="Cai Y."/>
            <person name="He Y."/>
            <person name="Gan X."/>
            <person name="Zeng H."/>
            <person name="Yu D."/>
            <person name="Zhu Y."/>
            <person name="Jiang H."/>
            <person name="Qiu Q."/>
            <person name="Yang H."/>
            <person name="Zhang Y.E."/>
            <person name="Wang W."/>
            <person name="Zhu M."/>
            <person name="He S."/>
            <person name="Zhang G."/>
        </authorList>
    </citation>
    <scope>NUCLEOTIDE SEQUENCE [LARGE SCALE GENOMIC DNA]</scope>
    <source>
        <strain evidence="15">Bchr_013</strain>
    </source>
</reference>
<dbReference type="PROSITE" id="PS51115">
    <property type="entry name" value="LAMININ_IVA"/>
    <property type="match status" value="1"/>
</dbReference>
<dbReference type="GeneID" id="120514867"/>
<dbReference type="FunFam" id="2.10.25.10:FF:000188">
    <property type="entry name" value="Laminin subunit gamma 2"/>
    <property type="match status" value="1"/>
</dbReference>
<organism evidence="15 16">
    <name type="scientific">Polypterus senegalus</name>
    <name type="common">Senegal bichir</name>
    <dbReference type="NCBI Taxonomy" id="55291"/>
    <lineage>
        <taxon>Eukaryota</taxon>
        <taxon>Metazoa</taxon>
        <taxon>Chordata</taxon>
        <taxon>Craniata</taxon>
        <taxon>Vertebrata</taxon>
        <taxon>Euteleostomi</taxon>
        <taxon>Actinopterygii</taxon>
        <taxon>Polypteriformes</taxon>
        <taxon>Polypteridae</taxon>
        <taxon>Polypterus</taxon>
    </lineage>
</organism>
<dbReference type="GO" id="GO:0007411">
    <property type="term" value="P:axon guidance"/>
    <property type="evidence" value="ECO:0007669"/>
    <property type="project" value="TreeGrafter"/>
</dbReference>
<dbReference type="FunFam" id="2.10.25.10:FF:000130">
    <property type="entry name" value="Laminin subunit beta 1"/>
    <property type="match status" value="1"/>
</dbReference>
<keyword evidence="16" id="KW-1185">Reference proteome</keyword>
<evidence type="ECO:0000256" key="1">
    <source>
        <dbReference type="ARBA" id="ARBA00004302"/>
    </source>
</evidence>
<keyword evidence="5" id="KW-0677">Repeat</keyword>
<dbReference type="SUPFAM" id="SSF57196">
    <property type="entry name" value="EGF/Laminin"/>
    <property type="match status" value="3"/>
</dbReference>
<dbReference type="SMART" id="SM00180">
    <property type="entry name" value="EGF_Lam"/>
    <property type="match status" value="6"/>
</dbReference>
<dbReference type="Pfam" id="PF24973">
    <property type="entry name" value="EGF_LMN_ATRN"/>
    <property type="match status" value="1"/>
</dbReference>
<comment type="caution">
    <text evidence="15">The sequence shown here is derived from an EMBL/GenBank/DDBJ whole genome shotgun (WGS) entry which is preliminary data.</text>
</comment>
<feature type="coiled-coil region" evidence="11">
    <location>
        <begin position="766"/>
        <end position="836"/>
    </location>
</feature>
<dbReference type="Pfam" id="PF00052">
    <property type="entry name" value="Laminin_B"/>
    <property type="match status" value="1"/>
</dbReference>
<feature type="disulfide bond" evidence="10">
    <location>
        <begin position="78"/>
        <end position="90"/>
    </location>
</feature>
<dbReference type="InterPro" id="IPR002049">
    <property type="entry name" value="LE_dom"/>
</dbReference>
<dbReference type="EMBL" id="JAATIS010004524">
    <property type="protein sequence ID" value="KAG2461824.1"/>
    <property type="molecule type" value="Genomic_DNA"/>
</dbReference>
<evidence type="ECO:0000313" key="16">
    <source>
        <dbReference type="Proteomes" id="UP000886611"/>
    </source>
</evidence>